<feature type="coiled-coil region" evidence="1">
    <location>
        <begin position="199"/>
        <end position="287"/>
    </location>
</feature>
<gene>
    <name evidence="3" type="ORF">HINF_LOCUS48269</name>
    <name evidence="4" type="ORF">HINF_LOCUS8005</name>
</gene>
<evidence type="ECO:0000313" key="3">
    <source>
        <dbReference type="EMBL" id="CAI9960624.1"/>
    </source>
</evidence>
<dbReference type="AlphaFoldDB" id="A0AA86ULW7"/>
<comment type="caution">
    <text evidence="3">The sequence shown here is derived from an EMBL/GenBank/DDBJ whole genome shotgun (WGS) entry which is preliminary data.</text>
</comment>
<sequence>MEQYFDLQLQLSKIQLANEKEQNVLLQEQISNEKMWNQELVNELESKCNQLEQLLQLYETTTQQNDQIQQVNVSLQTSFQNCSQNNQSISINTSYTQIYTQQQNRINEYEKYIAKLSASNEKIKSQYDDLNSKISDKLQEIEKINSKDKEKALENALQIDPELLNCKNRDIQYIKQQYENVNRKYICAQDEYELMKEWNNQSQGQVQQLKAEITRLNEKLKLKENTCERLQSESKCPLMNTIQELQAQNQQYINHINEIKAQYSLQFQQSEKEKRNLIQEIQSQTKINENLTFNLNLEIKSQMKTNETLTKYQQQPMIIYSEIIQDEIVDKLNILKPQMLKDSQSQKLEQTLDIKQESQEDQQIYDQKRSYQEIVSSFFQSARNILGRVLRDEVSSLSYLNIITKVYQLKNRQKQLFISHLLQMNKQYFDSKQMAQKFINNLYKKYNTDSYQGKQSQIVTQNNLDTVSQSTQQQKINQIFGAQQKEQIKIEPQQLSEIKQKEVSQISKEYLQNNKEQPVSQNQQFSCQQQNTVQQMNEQQDVKSQLSSSDDQRPLSQPTPEIISKIFYEAAKNVLSRYFNVQSENMNQREISNQIDQLSQDQQQTFWEKIMQISNNYFETVEAAQSYFTTTFQSASKIMPQILEYQSDEQEQLNNLNTRIKQEPESKEKQVNQTIQYEKQLSEKQNVFLQQNNQVDQTSAQIINNQHLSEQEILQQTKDIEKFQTSKQKNKNKQDKNTIMKHKKEFDQFTQALKKVLNYTYSDQNIYQMSQREIIEFIDANNATQQQMFWNRVGIALECKKSSKHAQIFYQTVFLSLIHSENINIINQEQ</sequence>
<evidence type="ECO:0000313" key="5">
    <source>
        <dbReference type="Proteomes" id="UP001642409"/>
    </source>
</evidence>
<reference evidence="3" key="1">
    <citation type="submission" date="2023-06" db="EMBL/GenBank/DDBJ databases">
        <authorList>
            <person name="Kurt Z."/>
        </authorList>
    </citation>
    <scope>NUCLEOTIDE SEQUENCE</scope>
</reference>
<evidence type="ECO:0000256" key="2">
    <source>
        <dbReference type="SAM" id="MobiDB-lite"/>
    </source>
</evidence>
<feature type="coiled-coil region" evidence="1">
    <location>
        <begin position="9"/>
        <end position="71"/>
    </location>
</feature>
<protein>
    <submittedName>
        <fullName evidence="4">Hypothetical_protein</fullName>
    </submittedName>
</protein>
<evidence type="ECO:0000313" key="4">
    <source>
        <dbReference type="EMBL" id="CAL5984217.1"/>
    </source>
</evidence>
<feature type="region of interest" description="Disordered" evidence="2">
    <location>
        <begin position="514"/>
        <end position="557"/>
    </location>
</feature>
<organism evidence="3">
    <name type="scientific">Hexamita inflata</name>
    <dbReference type="NCBI Taxonomy" id="28002"/>
    <lineage>
        <taxon>Eukaryota</taxon>
        <taxon>Metamonada</taxon>
        <taxon>Diplomonadida</taxon>
        <taxon>Hexamitidae</taxon>
        <taxon>Hexamitinae</taxon>
        <taxon>Hexamita</taxon>
    </lineage>
</organism>
<dbReference type="EMBL" id="CAXDID020000016">
    <property type="protein sequence ID" value="CAL5984217.1"/>
    <property type="molecule type" value="Genomic_DNA"/>
</dbReference>
<proteinExistence type="predicted"/>
<keyword evidence="1" id="KW-0175">Coiled coil</keyword>
<feature type="compositionally biased region" description="Polar residues" evidence="2">
    <location>
        <begin position="542"/>
        <end position="557"/>
    </location>
</feature>
<reference evidence="4 5" key="2">
    <citation type="submission" date="2024-07" db="EMBL/GenBank/DDBJ databases">
        <authorList>
            <person name="Akdeniz Z."/>
        </authorList>
    </citation>
    <scope>NUCLEOTIDE SEQUENCE [LARGE SCALE GENOMIC DNA]</scope>
</reference>
<name>A0AA86ULW7_9EUKA</name>
<keyword evidence="5" id="KW-1185">Reference proteome</keyword>
<feature type="coiled-coil region" evidence="1">
    <location>
        <begin position="106"/>
        <end position="147"/>
    </location>
</feature>
<feature type="compositionally biased region" description="Low complexity" evidence="2">
    <location>
        <begin position="517"/>
        <end position="539"/>
    </location>
</feature>
<accession>A0AA86ULW7</accession>
<evidence type="ECO:0000256" key="1">
    <source>
        <dbReference type="SAM" id="Coils"/>
    </source>
</evidence>
<dbReference type="EMBL" id="CATOUU010000931">
    <property type="protein sequence ID" value="CAI9960624.1"/>
    <property type="molecule type" value="Genomic_DNA"/>
</dbReference>
<dbReference type="Proteomes" id="UP001642409">
    <property type="component" value="Unassembled WGS sequence"/>
</dbReference>